<comment type="caution">
    <text evidence="1">The sequence shown here is derived from an EMBL/GenBank/DDBJ whole genome shotgun (WGS) entry which is preliminary data.</text>
</comment>
<name>A0A3D2SQG1_9GAMM</name>
<reference evidence="1 2" key="1">
    <citation type="journal article" date="2018" name="Nat. Biotechnol.">
        <title>A standardized bacterial taxonomy based on genome phylogeny substantially revises the tree of life.</title>
        <authorList>
            <person name="Parks D.H."/>
            <person name="Chuvochina M."/>
            <person name="Waite D.W."/>
            <person name="Rinke C."/>
            <person name="Skarshewski A."/>
            <person name="Chaumeil P.A."/>
            <person name="Hugenholtz P."/>
        </authorList>
    </citation>
    <scope>NUCLEOTIDE SEQUENCE [LARGE SCALE GENOMIC DNA]</scope>
    <source>
        <strain evidence="1">UBA9669</strain>
    </source>
</reference>
<evidence type="ECO:0000313" key="2">
    <source>
        <dbReference type="Proteomes" id="UP000263596"/>
    </source>
</evidence>
<feature type="non-terminal residue" evidence="1">
    <location>
        <position position="1"/>
    </location>
</feature>
<sequence>RPLAFYAYGIAQCEPHHGLASMHESLHWLTQLGFEIAERQFLCSSIEEV</sequence>
<feature type="non-terminal residue" evidence="1">
    <location>
        <position position="49"/>
    </location>
</feature>
<dbReference type="AlphaFoldDB" id="A0A3D2SQG1"/>
<evidence type="ECO:0000313" key="1">
    <source>
        <dbReference type="EMBL" id="HCK31626.1"/>
    </source>
</evidence>
<accession>A0A3D2SQG1</accession>
<protein>
    <submittedName>
        <fullName evidence="1">Uncharacterized protein</fullName>
    </submittedName>
</protein>
<proteinExistence type="predicted"/>
<organism evidence="1 2">
    <name type="scientific">Acinetobacter ursingii</name>
    <dbReference type="NCBI Taxonomy" id="108980"/>
    <lineage>
        <taxon>Bacteria</taxon>
        <taxon>Pseudomonadati</taxon>
        <taxon>Pseudomonadota</taxon>
        <taxon>Gammaproteobacteria</taxon>
        <taxon>Moraxellales</taxon>
        <taxon>Moraxellaceae</taxon>
        <taxon>Acinetobacter</taxon>
    </lineage>
</organism>
<dbReference type="SUPFAM" id="SSF56091">
    <property type="entry name" value="DNA ligase/mRNA capping enzyme, catalytic domain"/>
    <property type="match status" value="1"/>
</dbReference>
<gene>
    <name evidence="1" type="ORF">DHW29_16635</name>
</gene>
<dbReference type="EMBL" id="DPVE01000307">
    <property type="protein sequence ID" value="HCK31626.1"/>
    <property type="molecule type" value="Genomic_DNA"/>
</dbReference>
<dbReference type="Gene3D" id="3.30.470.30">
    <property type="entry name" value="DNA ligase/mRNA capping enzyme"/>
    <property type="match status" value="1"/>
</dbReference>
<dbReference type="Proteomes" id="UP000263596">
    <property type="component" value="Unassembled WGS sequence"/>
</dbReference>